<dbReference type="InterPro" id="IPR006710">
    <property type="entry name" value="Glyco_hydro_43"/>
</dbReference>
<evidence type="ECO:0000313" key="8">
    <source>
        <dbReference type="EMBL" id="KAA2252210.1"/>
    </source>
</evidence>
<dbReference type="PANTHER" id="PTHR42812">
    <property type="entry name" value="BETA-XYLOSIDASE"/>
    <property type="match status" value="1"/>
</dbReference>
<keyword evidence="2 6" id="KW-0378">Hydrolase</keyword>
<sequence>MTLDPVLPGCYPDPSVCRVGSDFYLVNSSFEYFPALPVHHSRDLVHWRQIGHVLDRTDQVSLEGIRCSGGLYAPTIRYHDGVFYVVCTLVDGDREQGNFVVTATDPAGPWSQPHWLPEAKGFDPSLSFDDGRAWLTGCREVADGYPGQTEVWLRELDLATMALTGREWVIWHGAMRDAVWAEGPHLYKVDGRYVLVCAEGGTDIDHAVVVARAESVTGPYVGSPRNPVFSHRHLGRDHPIVGVGHADLVRDESDQWWAVFLAMRPYGGYFYNLGRETFLTRVRWEDGWPLFDPLPPDETAPDLTGSVCDHFDRPELGQEWNVLRTPEEPVYSLTERPGFLRLRLRPETLAEPAAPAFVGRRQQHMTFTARCVLEFQPAGDNERAGLALLQNNDFHVLLVRAKDRIVLSCRQGGVDETLAEVDAAGARTYLGFEAQGQSYQAVYAIEPGQWRPVGPPVDGRMLSTPVAGGFTGVYIGMYASALGLLSESVADFGWFEYHA</sequence>
<reference evidence="8 9" key="1">
    <citation type="submission" date="2019-09" db="EMBL/GenBank/DDBJ databases">
        <title>Goodfellowia gen. nov., a new genus of the Pseudonocardineae related to Actinoalloteichus, containing Goodfellowia coeruleoviolacea gen. nov., comb. nov. gen. nov., comb. nov.</title>
        <authorList>
            <person name="Labeda D."/>
        </authorList>
    </citation>
    <scope>NUCLEOTIDE SEQUENCE [LARGE SCALE GENOMIC DNA]</scope>
    <source>
        <strain evidence="8 9">AN110305</strain>
    </source>
</reference>
<keyword evidence="3 6" id="KW-0326">Glycosidase</keyword>
<dbReference type="SUPFAM" id="SSF75005">
    <property type="entry name" value="Arabinanase/levansucrase/invertase"/>
    <property type="match status" value="1"/>
</dbReference>
<dbReference type="CDD" id="cd18617">
    <property type="entry name" value="GH43_XynB-like"/>
    <property type="match status" value="1"/>
</dbReference>
<feature type="domain" description="Beta-xylosidase C-terminal Concanavalin A-like" evidence="7">
    <location>
        <begin position="308"/>
        <end position="497"/>
    </location>
</feature>
<dbReference type="InterPro" id="IPR051795">
    <property type="entry name" value="Glycosyl_Hydrlase_43"/>
</dbReference>
<feature type="active site" description="Proton donor" evidence="4">
    <location>
        <position position="182"/>
    </location>
</feature>
<dbReference type="Proteomes" id="UP000323454">
    <property type="component" value="Unassembled WGS sequence"/>
</dbReference>
<name>A0A5B2WN59_9PSEU</name>
<comment type="similarity">
    <text evidence="1 6">Belongs to the glycosyl hydrolase 43 family.</text>
</comment>
<dbReference type="Gene3D" id="2.115.10.20">
    <property type="entry name" value="Glycosyl hydrolase domain, family 43"/>
    <property type="match status" value="1"/>
</dbReference>
<dbReference type="AlphaFoldDB" id="A0A5B2WN59"/>
<dbReference type="GO" id="GO:0004553">
    <property type="term" value="F:hydrolase activity, hydrolyzing O-glycosyl compounds"/>
    <property type="evidence" value="ECO:0007669"/>
    <property type="project" value="InterPro"/>
</dbReference>
<comment type="caution">
    <text evidence="8">The sequence shown here is derived from an EMBL/GenBank/DDBJ whole genome shotgun (WGS) entry which is preliminary data.</text>
</comment>
<dbReference type="PANTHER" id="PTHR42812:SF12">
    <property type="entry name" value="BETA-XYLOSIDASE-RELATED"/>
    <property type="match status" value="1"/>
</dbReference>
<dbReference type="Gene3D" id="2.60.120.200">
    <property type="match status" value="1"/>
</dbReference>
<proteinExistence type="inferred from homology"/>
<dbReference type="InterPro" id="IPR041542">
    <property type="entry name" value="GH43_C2"/>
</dbReference>
<keyword evidence="9" id="KW-1185">Reference proteome</keyword>
<protein>
    <submittedName>
        <fullName evidence="8">Glycoside hydrolase family 43 protein</fullName>
    </submittedName>
</protein>
<dbReference type="InterPro" id="IPR023296">
    <property type="entry name" value="Glyco_hydro_beta-prop_sf"/>
</dbReference>
<dbReference type="GO" id="GO:0005975">
    <property type="term" value="P:carbohydrate metabolic process"/>
    <property type="evidence" value="ECO:0007669"/>
    <property type="project" value="InterPro"/>
</dbReference>
<accession>A0A5B2WN59</accession>
<reference evidence="8 9" key="2">
    <citation type="submission" date="2019-09" db="EMBL/GenBank/DDBJ databases">
        <authorList>
            <person name="Jin C."/>
        </authorList>
    </citation>
    <scope>NUCLEOTIDE SEQUENCE [LARGE SCALE GENOMIC DNA]</scope>
    <source>
        <strain evidence="8 9">AN110305</strain>
    </source>
</reference>
<evidence type="ECO:0000256" key="3">
    <source>
        <dbReference type="ARBA" id="ARBA00023295"/>
    </source>
</evidence>
<evidence type="ECO:0000259" key="7">
    <source>
        <dbReference type="Pfam" id="PF17851"/>
    </source>
</evidence>
<evidence type="ECO:0000256" key="1">
    <source>
        <dbReference type="ARBA" id="ARBA00009865"/>
    </source>
</evidence>
<gene>
    <name evidence="8" type="ORF">F0L68_36325</name>
</gene>
<dbReference type="RefSeq" id="WP_149854439.1">
    <property type="nucleotide sequence ID" value="NZ_VUOB01000076.1"/>
</dbReference>
<dbReference type="SUPFAM" id="SSF49899">
    <property type="entry name" value="Concanavalin A-like lectins/glucanases"/>
    <property type="match status" value="1"/>
</dbReference>
<dbReference type="OrthoDB" id="9801455at2"/>
<evidence type="ECO:0000256" key="5">
    <source>
        <dbReference type="PIRSR" id="PIRSR606710-2"/>
    </source>
</evidence>
<feature type="active site" description="Proton acceptor" evidence="4">
    <location>
        <position position="13"/>
    </location>
</feature>
<evidence type="ECO:0000313" key="9">
    <source>
        <dbReference type="Proteomes" id="UP000323454"/>
    </source>
</evidence>
<dbReference type="EMBL" id="VUOB01000076">
    <property type="protein sequence ID" value="KAA2252210.1"/>
    <property type="molecule type" value="Genomic_DNA"/>
</dbReference>
<dbReference type="Pfam" id="PF04616">
    <property type="entry name" value="Glyco_hydro_43"/>
    <property type="match status" value="1"/>
</dbReference>
<evidence type="ECO:0000256" key="2">
    <source>
        <dbReference type="ARBA" id="ARBA00022801"/>
    </source>
</evidence>
<dbReference type="Pfam" id="PF17851">
    <property type="entry name" value="GH43_C2"/>
    <property type="match status" value="1"/>
</dbReference>
<dbReference type="InterPro" id="IPR013320">
    <property type="entry name" value="ConA-like_dom_sf"/>
</dbReference>
<evidence type="ECO:0000256" key="4">
    <source>
        <dbReference type="PIRSR" id="PIRSR606710-1"/>
    </source>
</evidence>
<organism evidence="8 9">
    <name type="scientific">Solihabitans fulvus</name>
    <dbReference type="NCBI Taxonomy" id="1892852"/>
    <lineage>
        <taxon>Bacteria</taxon>
        <taxon>Bacillati</taxon>
        <taxon>Actinomycetota</taxon>
        <taxon>Actinomycetes</taxon>
        <taxon>Pseudonocardiales</taxon>
        <taxon>Pseudonocardiaceae</taxon>
        <taxon>Solihabitans</taxon>
    </lineage>
</organism>
<feature type="site" description="Important for catalytic activity, responsible for pKa modulation of the active site Glu and correct orientation of both the proton donor and substrate" evidence="5">
    <location>
        <position position="123"/>
    </location>
</feature>
<evidence type="ECO:0000256" key="6">
    <source>
        <dbReference type="RuleBase" id="RU361187"/>
    </source>
</evidence>